<dbReference type="Proteomes" id="UP000269945">
    <property type="component" value="Unassembled WGS sequence"/>
</dbReference>
<sequence>MTVQDLSDGCDWLTLASREATTTVLFQREVAGICSSHGTHRLASPSLEIPLSVEAAPVLCLAPGTLEKLDEHGFWIYSVASLLGRDA</sequence>
<evidence type="ECO:0000313" key="2">
    <source>
        <dbReference type="Proteomes" id="UP000269945"/>
    </source>
</evidence>
<accession>A0A9X9Q0D3</accession>
<organism evidence="1 2">
    <name type="scientific">Gulo gulo</name>
    <name type="common">Wolverine</name>
    <name type="synonym">Gluton</name>
    <dbReference type="NCBI Taxonomy" id="48420"/>
    <lineage>
        <taxon>Eukaryota</taxon>
        <taxon>Metazoa</taxon>
        <taxon>Chordata</taxon>
        <taxon>Craniata</taxon>
        <taxon>Vertebrata</taxon>
        <taxon>Euteleostomi</taxon>
        <taxon>Mammalia</taxon>
        <taxon>Eutheria</taxon>
        <taxon>Laurasiatheria</taxon>
        <taxon>Carnivora</taxon>
        <taxon>Caniformia</taxon>
        <taxon>Musteloidea</taxon>
        <taxon>Mustelidae</taxon>
        <taxon>Guloninae</taxon>
        <taxon>Gulo</taxon>
    </lineage>
</organism>
<protein>
    <submittedName>
        <fullName evidence="1">Uncharacterized protein</fullName>
    </submittedName>
</protein>
<evidence type="ECO:0000313" key="1">
    <source>
        <dbReference type="EMBL" id="VCW84378.1"/>
    </source>
</evidence>
<proteinExistence type="predicted"/>
<gene>
    <name evidence="1" type="ORF">BN2614_LOCUS1</name>
</gene>
<keyword evidence="2" id="KW-1185">Reference proteome</keyword>
<name>A0A9X9Q0D3_GULGU</name>
<dbReference type="EMBL" id="CYRY02014107">
    <property type="protein sequence ID" value="VCW84378.1"/>
    <property type="molecule type" value="Genomic_DNA"/>
</dbReference>
<dbReference type="AlphaFoldDB" id="A0A9X9Q0D3"/>
<reference evidence="1 2" key="1">
    <citation type="submission" date="2018-10" db="EMBL/GenBank/DDBJ databases">
        <authorList>
            <person name="Ekblom R."/>
            <person name="Jareborg N."/>
        </authorList>
    </citation>
    <scope>NUCLEOTIDE SEQUENCE [LARGE SCALE GENOMIC DNA]</scope>
    <source>
        <tissue evidence="1">Muscle</tissue>
    </source>
</reference>
<comment type="caution">
    <text evidence="1">The sequence shown here is derived from an EMBL/GenBank/DDBJ whole genome shotgun (WGS) entry which is preliminary data.</text>
</comment>